<keyword evidence="1" id="KW-0479">Metal-binding</keyword>
<dbReference type="PROSITE" id="PS50157">
    <property type="entry name" value="ZINC_FINGER_C2H2_2"/>
    <property type="match status" value="4"/>
</dbReference>
<evidence type="ECO:0000256" key="2">
    <source>
        <dbReference type="ARBA" id="ARBA00022737"/>
    </source>
</evidence>
<keyword evidence="5" id="KW-0539">Nucleus</keyword>
<dbReference type="InterPro" id="IPR050826">
    <property type="entry name" value="Krueppel_C2H2_ZnFinger"/>
</dbReference>
<dbReference type="VEuPathDB" id="VectorBase:ACUA017589"/>
<accession>A0A182MG99</accession>
<dbReference type="EnsemblMetazoa" id="ACUA017589-RA">
    <property type="protein sequence ID" value="ACUA017589-PA"/>
    <property type="gene ID" value="ACUA017589"/>
</dbReference>
<sequence>MQIQTLTVKKSQQTNNVTAQQSQQRAIVAVTTGGAAQKTDQRVGPTIPRKAIPPRQTTSTPPKLAHAATAPKQTIVINGQKGSGGKSSSAAGRTGHVITSSNISNVSSLSSTSENRSVSDHDSSGNETAESEANRTAQSLVASQQMSAISAMSSKQDAVASDQQTKTSNGRPGERGANVSGRTGGDVSITTCNVCRKTFGRKEHLVQHLKSHIGLRPFKCDAPECNKTFSRKEHLIRHTVSHTGQKMFICDKCQKPFSRKDNLNKHRKTHTDQANVSPYSCNVCNKDFSSKNQFLKHKDSCFEEETDPPKPTIKKQPVTTVKTEPKQQAGNTITVLESTIVSKSSQPPPLAHAPLTSVVTSDPPQPTTVVQSLPLTITANHVPTNSATIQLPIQPQVHQLIQQQQQQPQHQNGTNTQQQIFTIPAHMPNGKTMLQITLPNNVSGQSLATSSSASNSGTVQTITNAQSATLASLGAGRATIINPMDGSTMFLPTNIIFDTSQIIATSHQS</sequence>
<dbReference type="GO" id="GO:0000977">
    <property type="term" value="F:RNA polymerase II transcription regulatory region sequence-specific DNA binding"/>
    <property type="evidence" value="ECO:0007669"/>
    <property type="project" value="TreeGrafter"/>
</dbReference>
<feature type="region of interest" description="Disordered" evidence="7">
    <location>
        <begin position="1"/>
        <end position="183"/>
    </location>
</feature>
<protein>
    <recommendedName>
        <fullName evidence="8">C2H2-type domain-containing protein</fullName>
    </recommendedName>
</protein>
<organism evidence="9 10">
    <name type="scientific">Anopheles culicifacies</name>
    <dbReference type="NCBI Taxonomy" id="139723"/>
    <lineage>
        <taxon>Eukaryota</taxon>
        <taxon>Metazoa</taxon>
        <taxon>Ecdysozoa</taxon>
        <taxon>Arthropoda</taxon>
        <taxon>Hexapoda</taxon>
        <taxon>Insecta</taxon>
        <taxon>Pterygota</taxon>
        <taxon>Neoptera</taxon>
        <taxon>Endopterygota</taxon>
        <taxon>Diptera</taxon>
        <taxon>Nematocera</taxon>
        <taxon>Culicoidea</taxon>
        <taxon>Culicidae</taxon>
        <taxon>Anophelinae</taxon>
        <taxon>Anopheles</taxon>
        <taxon>culicifacies species complex</taxon>
    </lineage>
</organism>
<dbReference type="InterPro" id="IPR036236">
    <property type="entry name" value="Znf_C2H2_sf"/>
</dbReference>
<dbReference type="AlphaFoldDB" id="A0A182MG99"/>
<keyword evidence="2" id="KW-0677">Repeat</keyword>
<dbReference type="SUPFAM" id="SSF57667">
    <property type="entry name" value="beta-beta-alpha zinc fingers"/>
    <property type="match status" value="2"/>
</dbReference>
<keyword evidence="10" id="KW-1185">Reference proteome</keyword>
<dbReference type="SMART" id="SM00355">
    <property type="entry name" value="ZnF_C2H2"/>
    <property type="match status" value="4"/>
</dbReference>
<evidence type="ECO:0000313" key="10">
    <source>
        <dbReference type="Proteomes" id="UP000075883"/>
    </source>
</evidence>
<reference evidence="9" key="2">
    <citation type="submission" date="2020-05" db="UniProtKB">
        <authorList>
            <consortium name="EnsemblMetazoa"/>
        </authorList>
    </citation>
    <scope>IDENTIFICATION</scope>
    <source>
        <strain evidence="9">A-37</strain>
    </source>
</reference>
<feature type="domain" description="C2H2-type" evidence="8">
    <location>
        <begin position="218"/>
        <end position="247"/>
    </location>
</feature>
<dbReference type="GO" id="GO:0000981">
    <property type="term" value="F:DNA-binding transcription factor activity, RNA polymerase II-specific"/>
    <property type="evidence" value="ECO:0007669"/>
    <property type="project" value="TreeGrafter"/>
</dbReference>
<evidence type="ECO:0000259" key="8">
    <source>
        <dbReference type="PROSITE" id="PS50157"/>
    </source>
</evidence>
<dbReference type="GO" id="GO:0005634">
    <property type="term" value="C:nucleus"/>
    <property type="evidence" value="ECO:0007669"/>
    <property type="project" value="TreeGrafter"/>
</dbReference>
<keyword evidence="4" id="KW-0862">Zinc</keyword>
<dbReference type="InterPro" id="IPR013087">
    <property type="entry name" value="Znf_C2H2_type"/>
</dbReference>
<feature type="domain" description="C2H2-type" evidence="8">
    <location>
        <begin position="248"/>
        <end position="275"/>
    </location>
</feature>
<evidence type="ECO:0000256" key="4">
    <source>
        <dbReference type="ARBA" id="ARBA00022833"/>
    </source>
</evidence>
<dbReference type="EMBL" id="AXCM01009448">
    <property type="status" value="NOT_ANNOTATED_CDS"/>
    <property type="molecule type" value="Genomic_DNA"/>
</dbReference>
<evidence type="ECO:0000256" key="7">
    <source>
        <dbReference type="SAM" id="MobiDB-lite"/>
    </source>
</evidence>
<dbReference type="Pfam" id="PF12874">
    <property type="entry name" value="zf-met"/>
    <property type="match status" value="1"/>
</dbReference>
<dbReference type="PROSITE" id="PS00028">
    <property type="entry name" value="ZINC_FINGER_C2H2_1"/>
    <property type="match status" value="3"/>
</dbReference>
<name>A0A182MG99_9DIPT</name>
<feature type="domain" description="C2H2-type" evidence="8">
    <location>
        <begin position="279"/>
        <end position="308"/>
    </location>
</feature>
<reference evidence="10" key="1">
    <citation type="submission" date="2013-09" db="EMBL/GenBank/DDBJ databases">
        <title>The Genome Sequence of Anopheles culicifacies species A.</title>
        <authorList>
            <consortium name="The Broad Institute Genomics Platform"/>
            <person name="Neafsey D.E."/>
            <person name="Besansky N."/>
            <person name="Howell P."/>
            <person name="Walton C."/>
            <person name="Young S.K."/>
            <person name="Zeng Q."/>
            <person name="Gargeya S."/>
            <person name="Fitzgerald M."/>
            <person name="Haas B."/>
            <person name="Abouelleil A."/>
            <person name="Allen A.W."/>
            <person name="Alvarado L."/>
            <person name="Arachchi H.M."/>
            <person name="Berlin A.M."/>
            <person name="Chapman S.B."/>
            <person name="Gainer-Dewar J."/>
            <person name="Goldberg J."/>
            <person name="Griggs A."/>
            <person name="Gujja S."/>
            <person name="Hansen M."/>
            <person name="Howarth C."/>
            <person name="Imamovic A."/>
            <person name="Ireland A."/>
            <person name="Larimer J."/>
            <person name="McCowan C."/>
            <person name="Murphy C."/>
            <person name="Pearson M."/>
            <person name="Poon T.W."/>
            <person name="Priest M."/>
            <person name="Roberts A."/>
            <person name="Saif S."/>
            <person name="Shea T."/>
            <person name="Sisk P."/>
            <person name="Sykes S."/>
            <person name="Wortman J."/>
            <person name="Nusbaum C."/>
            <person name="Birren B."/>
        </authorList>
    </citation>
    <scope>NUCLEOTIDE SEQUENCE [LARGE SCALE GENOMIC DNA]</scope>
    <source>
        <strain evidence="10">A-37</strain>
    </source>
</reference>
<evidence type="ECO:0000256" key="6">
    <source>
        <dbReference type="PROSITE-ProRule" id="PRU00042"/>
    </source>
</evidence>
<evidence type="ECO:0000256" key="5">
    <source>
        <dbReference type="ARBA" id="ARBA00023242"/>
    </source>
</evidence>
<dbReference type="Proteomes" id="UP000075883">
    <property type="component" value="Unassembled WGS sequence"/>
</dbReference>
<feature type="compositionally biased region" description="Polar residues" evidence="7">
    <location>
        <begin position="1"/>
        <end position="25"/>
    </location>
</feature>
<feature type="compositionally biased region" description="Polar residues" evidence="7">
    <location>
        <begin position="317"/>
        <end position="327"/>
    </location>
</feature>
<feature type="compositionally biased region" description="Low complexity" evidence="7">
    <location>
        <begin position="86"/>
        <end position="116"/>
    </location>
</feature>
<evidence type="ECO:0000256" key="1">
    <source>
        <dbReference type="ARBA" id="ARBA00022723"/>
    </source>
</evidence>
<proteinExistence type="predicted"/>
<dbReference type="STRING" id="139723.A0A182MG99"/>
<feature type="domain" description="C2H2-type" evidence="8">
    <location>
        <begin position="190"/>
        <end position="217"/>
    </location>
</feature>
<feature type="region of interest" description="Disordered" evidence="7">
    <location>
        <begin position="302"/>
        <end position="327"/>
    </location>
</feature>
<feature type="compositionally biased region" description="Polar residues" evidence="7">
    <location>
        <begin position="161"/>
        <end position="170"/>
    </location>
</feature>
<evidence type="ECO:0000256" key="3">
    <source>
        <dbReference type="ARBA" id="ARBA00022771"/>
    </source>
</evidence>
<dbReference type="GO" id="GO:0008270">
    <property type="term" value="F:zinc ion binding"/>
    <property type="evidence" value="ECO:0007669"/>
    <property type="project" value="UniProtKB-KW"/>
</dbReference>
<keyword evidence="3 6" id="KW-0863">Zinc-finger</keyword>
<dbReference type="Gene3D" id="3.30.160.60">
    <property type="entry name" value="Classic Zinc Finger"/>
    <property type="match status" value="3"/>
</dbReference>
<dbReference type="Pfam" id="PF00096">
    <property type="entry name" value="zf-C2H2"/>
    <property type="match status" value="3"/>
</dbReference>
<dbReference type="PANTHER" id="PTHR24377">
    <property type="entry name" value="IP01015P-RELATED"/>
    <property type="match status" value="1"/>
</dbReference>
<feature type="compositionally biased region" description="Low complexity" evidence="7">
    <location>
        <begin position="142"/>
        <end position="154"/>
    </location>
</feature>
<evidence type="ECO:0000313" key="9">
    <source>
        <dbReference type="EnsemblMetazoa" id="ACUA017589-PA"/>
    </source>
</evidence>